<dbReference type="OrthoDB" id="5411533at2759"/>
<keyword evidence="3" id="KW-1185">Reference proteome</keyword>
<feature type="region of interest" description="Disordered" evidence="1">
    <location>
        <begin position="118"/>
        <end position="308"/>
    </location>
</feature>
<gene>
    <name evidence="2" type="ORF">Pfra01_000134400</name>
</gene>
<evidence type="ECO:0000256" key="1">
    <source>
        <dbReference type="SAM" id="MobiDB-lite"/>
    </source>
</evidence>
<proteinExistence type="predicted"/>
<evidence type="ECO:0000313" key="2">
    <source>
        <dbReference type="EMBL" id="GMF17785.1"/>
    </source>
</evidence>
<feature type="compositionally biased region" description="Basic and acidic residues" evidence="1">
    <location>
        <begin position="252"/>
        <end position="273"/>
    </location>
</feature>
<feature type="compositionally biased region" description="Basic and acidic residues" evidence="1">
    <location>
        <begin position="118"/>
        <end position="143"/>
    </location>
</feature>
<feature type="compositionally biased region" description="Basic and acidic residues" evidence="1">
    <location>
        <begin position="151"/>
        <end position="171"/>
    </location>
</feature>
<feature type="compositionally biased region" description="Low complexity" evidence="1">
    <location>
        <begin position="275"/>
        <end position="285"/>
    </location>
</feature>
<protein>
    <submittedName>
        <fullName evidence="2">Unnamed protein product</fullName>
    </submittedName>
</protein>
<sequence length="338" mass="37321">MLPSALAAGRGKSPTKTGISLAFKPASVTRRPAAASSQVFQKKVQGDVVARPPGGGLGYVAATEVKVTTVQQQEKEEVADVDVGAAAGGHFFQATYRDEYHPARPNNYEVYCKERQERKKMEQVKRELNRRQKEQEREVRIEENAAASQPESERDVDRKHGPLSAEPHETAAEGQFDDAMETRGGLGFSTKGVGASSSPRAASSAVSGGFSEVANAEASSRRHEDSLNDSRTSNNDRGSSDHHRSQPPMLDEFGREIRRESKRGYDRYNDHHYRSASSDNRSSESNMRDSGETHGLGEKRRRTSDWDSRLSNSRVVLLQVGNCMGCCNFGCRWRSLIS</sequence>
<dbReference type="AlphaFoldDB" id="A0A9W6TNX3"/>
<evidence type="ECO:0000313" key="3">
    <source>
        <dbReference type="Proteomes" id="UP001165121"/>
    </source>
</evidence>
<name>A0A9W6TNX3_9STRA</name>
<feature type="compositionally biased region" description="Basic and acidic residues" evidence="1">
    <location>
        <begin position="219"/>
        <end position="228"/>
    </location>
</feature>
<reference evidence="2" key="1">
    <citation type="submission" date="2023-04" db="EMBL/GenBank/DDBJ databases">
        <title>Phytophthora fragariaefolia NBRC 109709.</title>
        <authorList>
            <person name="Ichikawa N."/>
            <person name="Sato H."/>
            <person name="Tonouchi N."/>
        </authorList>
    </citation>
    <scope>NUCLEOTIDE SEQUENCE</scope>
    <source>
        <strain evidence="2">NBRC 109709</strain>
    </source>
</reference>
<accession>A0A9W6TNX3</accession>
<organism evidence="2 3">
    <name type="scientific">Phytophthora fragariaefolia</name>
    <dbReference type="NCBI Taxonomy" id="1490495"/>
    <lineage>
        <taxon>Eukaryota</taxon>
        <taxon>Sar</taxon>
        <taxon>Stramenopiles</taxon>
        <taxon>Oomycota</taxon>
        <taxon>Peronosporomycetes</taxon>
        <taxon>Peronosporales</taxon>
        <taxon>Peronosporaceae</taxon>
        <taxon>Phytophthora</taxon>
    </lineage>
</organism>
<feature type="compositionally biased region" description="Low complexity" evidence="1">
    <location>
        <begin position="192"/>
        <end position="209"/>
    </location>
</feature>
<comment type="caution">
    <text evidence="2">The sequence shown here is derived from an EMBL/GenBank/DDBJ whole genome shotgun (WGS) entry which is preliminary data.</text>
</comment>
<feature type="compositionally biased region" description="Basic and acidic residues" evidence="1">
    <location>
        <begin position="286"/>
        <end position="308"/>
    </location>
</feature>
<dbReference type="Proteomes" id="UP001165121">
    <property type="component" value="Unassembled WGS sequence"/>
</dbReference>
<dbReference type="EMBL" id="BSXT01000110">
    <property type="protein sequence ID" value="GMF17785.1"/>
    <property type="molecule type" value="Genomic_DNA"/>
</dbReference>